<reference evidence="2 3" key="1">
    <citation type="submission" date="2024-04" db="EMBL/GenBank/DDBJ databases">
        <title>Tritrichomonas musculus Genome.</title>
        <authorList>
            <person name="Alves-Ferreira E."/>
            <person name="Grigg M."/>
            <person name="Lorenzi H."/>
            <person name="Galac M."/>
        </authorList>
    </citation>
    <scope>NUCLEOTIDE SEQUENCE [LARGE SCALE GENOMIC DNA]</scope>
    <source>
        <strain evidence="2 3">EAF2021</strain>
    </source>
</reference>
<feature type="domain" description="DDE-1" evidence="1">
    <location>
        <begin position="27"/>
        <end position="126"/>
    </location>
</feature>
<dbReference type="Pfam" id="PF03184">
    <property type="entry name" value="DDE_1"/>
    <property type="match status" value="1"/>
</dbReference>
<dbReference type="InterPro" id="IPR004875">
    <property type="entry name" value="DDE_SF_endonuclease_dom"/>
</dbReference>
<organism evidence="2 3">
    <name type="scientific">Tritrichomonas musculus</name>
    <dbReference type="NCBI Taxonomy" id="1915356"/>
    <lineage>
        <taxon>Eukaryota</taxon>
        <taxon>Metamonada</taxon>
        <taxon>Parabasalia</taxon>
        <taxon>Tritrichomonadida</taxon>
        <taxon>Tritrichomonadidae</taxon>
        <taxon>Tritrichomonas</taxon>
    </lineage>
</organism>
<gene>
    <name evidence="2" type="ORF">M9Y10_009120</name>
</gene>
<comment type="caution">
    <text evidence="2">The sequence shown here is derived from an EMBL/GenBank/DDBJ whole genome shotgun (WGS) entry which is preliminary data.</text>
</comment>
<proteinExistence type="predicted"/>
<name>A0ABR2J1V9_9EUKA</name>
<protein>
    <recommendedName>
        <fullName evidence="1">DDE-1 domain-containing protein</fullName>
    </recommendedName>
</protein>
<accession>A0ABR2J1V9</accession>
<dbReference type="EMBL" id="JAPFFF010000014">
    <property type="protein sequence ID" value="KAK8871207.1"/>
    <property type="molecule type" value="Genomic_DNA"/>
</dbReference>
<evidence type="ECO:0000259" key="1">
    <source>
        <dbReference type="Pfam" id="PF03184"/>
    </source>
</evidence>
<evidence type="ECO:0000313" key="3">
    <source>
        <dbReference type="Proteomes" id="UP001470230"/>
    </source>
</evidence>
<keyword evidence="3" id="KW-1185">Reference proteome</keyword>
<dbReference type="Proteomes" id="UP001470230">
    <property type="component" value="Unassembled WGS sequence"/>
</dbReference>
<evidence type="ECO:0000313" key="2">
    <source>
        <dbReference type="EMBL" id="KAK8871207.1"/>
    </source>
</evidence>
<sequence length="134" mass="15305">MWVHKQTGIPYTAIRFTFFSNYIEKARFTSIATITTSGEKLDLTVIAKGTTIRCEKSLRKNLNIHVKHTKSDWSTVELMKCYLKTLSDLRHGQPICLIWDRCRANTSEKVEEYAKGLKIEIINVPAGNDLISLS</sequence>